<keyword evidence="4" id="KW-1185">Reference proteome</keyword>
<comment type="caution">
    <text evidence="3">The sequence shown here is derived from an EMBL/GenBank/DDBJ whole genome shotgun (WGS) entry which is preliminary data.</text>
</comment>
<proteinExistence type="predicted"/>
<dbReference type="EMBL" id="SDMP01000012">
    <property type="protein sequence ID" value="RYR25909.1"/>
    <property type="molecule type" value="Genomic_DNA"/>
</dbReference>
<accession>A0A445AHI7</accession>
<feature type="domain" description="Putative plant transposon protein" evidence="2">
    <location>
        <begin position="11"/>
        <end position="120"/>
    </location>
</feature>
<organism evidence="3 4">
    <name type="scientific">Arachis hypogaea</name>
    <name type="common">Peanut</name>
    <dbReference type="NCBI Taxonomy" id="3818"/>
    <lineage>
        <taxon>Eukaryota</taxon>
        <taxon>Viridiplantae</taxon>
        <taxon>Streptophyta</taxon>
        <taxon>Embryophyta</taxon>
        <taxon>Tracheophyta</taxon>
        <taxon>Spermatophyta</taxon>
        <taxon>Magnoliopsida</taxon>
        <taxon>eudicotyledons</taxon>
        <taxon>Gunneridae</taxon>
        <taxon>Pentapetalae</taxon>
        <taxon>rosids</taxon>
        <taxon>fabids</taxon>
        <taxon>Fabales</taxon>
        <taxon>Fabaceae</taxon>
        <taxon>Papilionoideae</taxon>
        <taxon>50 kb inversion clade</taxon>
        <taxon>dalbergioids sensu lato</taxon>
        <taxon>Dalbergieae</taxon>
        <taxon>Pterocarpus clade</taxon>
        <taxon>Arachis</taxon>
    </lineage>
</organism>
<dbReference type="AlphaFoldDB" id="A0A445AHI7"/>
<feature type="region of interest" description="Disordered" evidence="1">
    <location>
        <begin position="142"/>
        <end position="175"/>
    </location>
</feature>
<dbReference type="Proteomes" id="UP000289738">
    <property type="component" value="Chromosome B02"/>
</dbReference>
<evidence type="ECO:0000313" key="3">
    <source>
        <dbReference type="EMBL" id="RYR25909.1"/>
    </source>
</evidence>
<dbReference type="InterPro" id="IPR046796">
    <property type="entry name" value="Transposase_32_dom"/>
</dbReference>
<name>A0A445AHI7_ARAHY</name>
<protein>
    <recommendedName>
        <fullName evidence="2">Putative plant transposon protein domain-containing protein</fullName>
    </recommendedName>
</protein>
<feature type="compositionally biased region" description="Low complexity" evidence="1">
    <location>
        <begin position="155"/>
        <end position="175"/>
    </location>
</feature>
<dbReference type="Pfam" id="PF20167">
    <property type="entry name" value="Transposase_32"/>
    <property type="match status" value="1"/>
</dbReference>
<evidence type="ECO:0000313" key="4">
    <source>
        <dbReference type="Proteomes" id="UP000289738"/>
    </source>
</evidence>
<gene>
    <name evidence="3" type="ORF">Ahy_B02g059941</name>
</gene>
<sequence length="238" mass="26917">MKDVTMGKILLDVVLENIGQPEARWEYSKGEQVVPLSIACTDLNPEARIWQQIIADYILLSMHAMNIRVRVAVLLWAILEGKRISILPLIRDSMIKVNQQLKFNISFPSLITRLAVLSGVKRRPTDRTSIYISKQPFLLYGDYDEPPQKKRKTTEPPSAAVEPSAPPTALAPTRRPQTLYEMCREILQAVHRSERRNAGRFQWIVVKFEGRDPGPPPPDTLEPDAEEPVSEELAAEVG</sequence>
<evidence type="ECO:0000259" key="2">
    <source>
        <dbReference type="Pfam" id="PF20167"/>
    </source>
</evidence>
<feature type="region of interest" description="Disordered" evidence="1">
    <location>
        <begin position="208"/>
        <end position="238"/>
    </location>
</feature>
<reference evidence="3 4" key="1">
    <citation type="submission" date="2019-01" db="EMBL/GenBank/DDBJ databases">
        <title>Sequencing of cultivated peanut Arachis hypogaea provides insights into genome evolution and oil improvement.</title>
        <authorList>
            <person name="Chen X."/>
        </authorList>
    </citation>
    <scope>NUCLEOTIDE SEQUENCE [LARGE SCALE GENOMIC DNA]</scope>
    <source>
        <strain evidence="4">cv. Fuhuasheng</strain>
        <tissue evidence="3">Leaves</tissue>
    </source>
</reference>
<feature type="compositionally biased region" description="Acidic residues" evidence="1">
    <location>
        <begin position="221"/>
        <end position="238"/>
    </location>
</feature>
<evidence type="ECO:0000256" key="1">
    <source>
        <dbReference type="SAM" id="MobiDB-lite"/>
    </source>
</evidence>